<accession>A0A1Z4MXN9</accession>
<proteinExistence type="predicted"/>
<keyword evidence="1" id="KW-0732">Signal</keyword>
<gene>
    <name evidence="2" type="ORF">NIES37_21380</name>
</gene>
<name>A0A1Z4MXN9_9CYAN</name>
<dbReference type="RefSeq" id="WP_096575419.1">
    <property type="nucleotide sequence ID" value="NZ_CAWNJS010000001.1"/>
</dbReference>
<keyword evidence="3" id="KW-1185">Reference proteome</keyword>
<dbReference type="KEGG" id="ttq:NIES37_21380"/>
<evidence type="ECO:0000313" key="2">
    <source>
        <dbReference type="EMBL" id="BAY98190.1"/>
    </source>
</evidence>
<sequence length="145" mass="16091">MKYVLLIFLVLMGAIAGTKNAYAQQENLMPTMAEPENFTVVEPVTDVPNQAVNLITEAATINNKWQNVIIQPNNSLLPTNNRITRIEEQGCQKVNPLDFLKDPAAAFAKCQQPNNNPTPRHSSEPIEYLKVPKLDSGLSVTVTQF</sequence>
<dbReference type="Proteomes" id="UP000218785">
    <property type="component" value="Chromosome"/>
</dbReference>
<dbReference type="EMBL" id="AP018248">
    <property type="protein sequence ID" value="BAY98190.1"/>
    <property type="molecule type" value="Genomic_DNA"/>
</dbReference>
<feature type="chain" id="PRO_5012509479" evidence="1">
    <location>
        <begin position="24"/>
        <end position="145"/>
    </location>
</feature>
<dbReference type="AlphaFoldDB" id="A0A1Z4MXN9"/>
<evidence type="ECO:0000256" key="1">
    <source>
        <dbReference type="SAM" id="SignalP"/>
    </source>
</evidence>
<protein>
    <submittedName>
        <fullName evidence="2">Uncharacterized protein</fullName>
    </submittedName>
</protein>
<feature type="signal peptide" evidence="1">
    <location>
        <begin position="1"/>
        <end position="23"/>
    </location>
</feature>
<organism evidence="2 3">
    <name type="scientific">Tolypothrix tenuis PCC 7101</name>
    <dbReference type="NCBI Taxonomy" id="231146"/>
    <lineage>
        <taxon>Bacteria</taxon>
        <taxon>Bacillati</taxon>
        <taxon>Cyanobacteriota</taxon>
        <taxon>Cyanophyceae</taxon>
        <taxon>Nostocales</taxon>
        <taxon>Tolypothrichaceae</taxon>
        <taxon>Tolypothrix</taxon>
    </lineage>
</organism>
<evidence type="ECO:0000313" key="3">
    <source>
        <dbReference type="Proteomes" id="UP000218785"/>
    </source>
</evidence>
<reference evidence="2 3" key="1">
    <citation type="submission" date="2017-06" db="EMBL/GenBank/DDBJ databases">
        <title>Genome sequencing of cyanobaciteial culture collection at National Institute for Environmental Studies (NIES).</title>
        <authorList>
            <person name="Hirose Y."/>
            <person name="Shimura Y."/>
            <person name="Fujisawa T."/>
            <person name="Nakamura Y."/>
            <person name="Kawachi M."/>
        </authorList>
    </citation>
    <scope>NUCLEOTIDE SEQUENCE [LARGE SCALE GENOMIC DNA]</scope>
    <source>
        <strain evidence="2 3">NIES-37</strain>
    </source>
</reference>